<evidence type="ECO:0000256" key="1">
    <source>
        <dbReference type="SAM" id="Phobius"/>
    </source>
</evidence>
<proteinExistence type="predicted"/>
<dbReference type="RefSeq" id="WP_226763120.1">
    <property type="nucleotide sequence ID" value="NZ_JAJAWG010000001.1"/>
</dbReference>
<protein>
    <submittedName>
        <fullName evidence="2">Uncharacterized protein</fullName>
    </submittedName>
</protein>
<accession>A0ABS8BHZ1</accession>
<keyword evidence="1" id="KW-0812">Transmembrane</keyword>
<evidence type="ECO:0000313" key="2">
    <source>
        <dbReference type="EMBL" id="MCB5195327.1"/>
    </source>
</evidence>
<organism evidence="2 3">
    <name type="scientific">Deefgea salmonis</name>
    <dbReference type="NCBI Taxonomy" id="2875502"/>
    <lineage>
        <taxon>Bacteria</taxon>
        <taxon>Pseudomonadati</taxon>
        <taxon>Pseudomonadota</taxon>
        <taxon>Betaproteobacteria</taxon>
        <taxon>Neisseriales</taxon>
        <taxon>Chitinibacteraceae</taxon>
        <taxon>Deefgea</taxon>
    </lineage>
</organism>
<name>A0ABS8BHZ1_9NEIS</name>
<dbReference type="Proteomes" id="UP001198034">
    <property type="component" value="Unassembled WGS sequence"/>
</dbReference>
<keyword evidence="1" id="KW-0472">Membrane</keyword>
<comment type="caution">
    <text evidence="2">The sequence shown here is derived from an EMBL/GenBank/DDBJ whole genome shotgun (WGS) entry which is preliminary data.</text>
</comment>
<feature type="transmembrane region" description="Helical" evidence="1">
    <location>
        <begin position="26"/>
        <end position="47"/>
    </location>
</feature>
<dbReference type="EMBL" id="JAJAWG010000001">
    <property type="protein sequence ID" value="MCB5195327.1"/>
    <property type="molecule type" value="Genomic_DNA"/>
</dbReference>
<sequence length="66" mass="6966">MLKQPLPPVALKLSEWSLAELSGVNIYFSGGMVMVMVMVMGIGDWGLGIGDWGLGGISPSVLFIKA</sequence>
<reference evidence="2 3" key="1">
    <citation type="submission" date="2021-10" db="EMBL/GenBank/DDBJ databases">
        <authorList>
            <person name="Chen M."/>
        </authorList>
    </citation>
    <scope>NUCLEOTIDE SEQUENCE [LARGE SCALE GENOMIC DNA]</scope>
    <source>
        <strain evidence="2 3">H3-26</strain>
    </source>
</reference>
<keyword evidence="3" id="KW-1185">Reference proteome</keyword>
<evidence type="ECO:0000313" key="3">
    <source>
        <dbReference type="Proteomes" id="UP001198034"/>
    </source>
</evidence>
<gene>
    <name evidence="2" type="ORF">LG219_03350</name>
</gene>
<keyword evidence="1" id="KW-1133">Transmembrane helix</keyword>